<protein>
    <submittedName>
        <fullName evidence="2">Rab-GAP TBC domain-containing protein</fullName>
    </submittedName>
</protein>
<dbReference type="InterPro" id="IPR018247">
    <property type="entry name" value="EF_Hand_1_Ca_BS"/>
</dbReference>
<dbReference type="Gene3D" id="2.30.29.30">
    <property type="entry name" value="Pleckstrin-homology domain (PH domain)/Phosphotyrosine-binding domain (PTB)"/>
    <property type="match status" value="2"/>
</dbReference>
<evidence type="ECO:0000313" key="2">
    <source>
        <dbReference type="WBParaSite" id="maker-uti_cns_0001550-snap-gene-0.7-mRNA-1"/>
    </source>
</evidence>
<dbReference type="InterPro" id="IPR000195">
    <property type="entry name" value="Rab-GAP-TBC_dom"/>
</dbReference>
<dbReference type="FunFam" id="2.30.29.30:FF:000013">
    <property type="entry name" value="Putative TBC1 domain family member 8B"/>
    <property type="match status" value="1"/>
</dbReference>
<name>A0A1I8GCJ4_9PLAT</name>
<dbReference type="PANTHER" id="PTHR47666">
    <property type="entry name" value="PROTEIN VASCULAR ASSOCIATED DEATH 1, CHLOROPLASTIC"/>
    <property type="match status" value="1"/>
</dbReference>
<proteinExistence type="predicted"/>
<dbReference type="InterPro" id="IPR002048">
    <property type="entry name" value="EF_hand_dom"/>
</dbReference>
<dbReference type="PROSITE" id="PS50086">
    <property type="entry name" value="TBC_RABGAP"/>
    <property type="match status" value="1"/>
</dbReference>
<dbReference type="GO" id="GO:0003008">
    <property type="term" value="P:system process"/>
    <property type="evidence" value="ECO:0007669"/>
    <property type="project" value="UniProtKB-ARBA"/>
</dbReference>
<dbReference type="Gene3D" id="1.10.10.750">
    <property type="entry name" value="Ypt/Rab-GAP domain of gyp1p, domain 1"/>
    <property type="match status" value="1"/>
</dbReference>
<dbReference type="SMART" id="SM00568">
    <property type="entry name" value="GRAM"/>
    <property type="match status" value="2"/>
</dbReference>
<dbReference type="Gene3D" id="1.10.238.10">
    <property type="entry name" value="EF-hand"/>
    <property type="match status" value="1"/>
</dbReference>
<dbReference type="PROSITE" id="PS00018">
    <property type="entry name" value="EF_HAND_1"/>
    <property type="match status" value="1"/>
</dbReference>
<dbReference type="FunFam" id="1.10.8.270:FF:000002">
    <property type="entry name" value="TBC1 domain family member 9B"/>
    <property type="match status" value="1"/>
</dbReference>
<dbReference type="InterPro" id="IPR035969">
    <property type="entry name" value="Rab-GAP_TBC_sf"/>
</dbReference>
<organism evidence="1 2">
    <name type="scientific">Macrostomum lignano</name>
    <dbReference type="NCBI Taxonomy" id="282301"/>
    <lineage>
        <taxon>Eukaryota</taxon>
        <taxon>Metazoa</taxon>
        <taxon>Spiralia</taxon>
        <taxon>Lophotrochozoa</taxon>
        <taxon>Platyhelminthes</taxon>
        <taxon>Rhabditophora</taxon>
        <taxon>Macrostomorpha</taxon>
        <taxon>Macrostomida</taxon>
        <taxon>Macrostomidae</taxon>
        <taxon>Macrostomum</taxon>
    </lineage>
</organism>
<dbReference type="Pfam" id="PF02893">
    <property type="entry name" value="GRAM"/>
    <property type="match status" value="2"/>
</dbReference>
<dbReference type="PANTHER" id="PTHR47666:SF1">
    <property type="entry name" value="PROTEIN VASCULAR ASSOCIATED DEATH 1, CHLOROPLASTIC"/>
    <property type="match status" value="1"/>
</dbReference>
<dbReference type="OrthoDB" id="17687at2759"/>
<dbReference type="CDD" id="cd13351">
    <property type="entry name" value="PH-GRAM1_TCB1D9_TCB1D9B"/>
    <property type="match status" value="1"/>
</dbReference>
<dbReference type="PROSITE" id="PS50222">
    <property type="entry name" value="EF_HAND_2"/>
    <property type="match status" value="1"/>
</dbReference>
<dbReference type="Gene3D" id="1.10.472.80">
    <property type="entry name" value="Ypt/Rab-GAP domain of gyp1p, domain 3"/>
    <property type="match status" value="1"/>
</dbReference>
<dbReference type="Proteomes" id="UP000095280">
    <property type="component" value="Unplaced"/>
</dbReference>
<dbReference type="SUPFAM" id="SSF47923">
    <property type="entry name" value="Ypt/Rab-GAP domain of gyp1p"/>
    <property type="match status" value="2"/>
</dbReference>
<reference evidence="2" key="1">
    <citation type="submission" date="2016-11" db="UniProtKB">
        <authorList>
            <consortium name="WormBaseParasite"/>
        </authorList>
    </citation>
    <scope>IDENTIFICATION</scope>
</reference>
<dbReference type="Pfam" id="PF00566">
    <property type="entry name" value="RabGAP-TBC"/>
    <property type="match status" value="1"/>
</dbReference>
<dbReference type="InterPro" id="IPR004182">
    <property type="entry name" value="GRAM"/>
</dbReference>
<dbReference type="GO" id="GO:0005096">
    <property type="term" value="F:GTPase activator activity"/>
    <property type="evidence" value="ECO:0007669"/>
    <property type="project" value="UniProtKB-KW"/>
</dbReference>
<evidence type="ECO:0000313" key="1">
    <source>
        <dbReference type="Proteomes" id="UP000095280"/>
    </source>
</evidence>
<dbReference type="GO" id="GO:0005509">
    <property type="term" value="F:calcium ion binding"/>
    <property type="evidence" value="ECO:0007669"/>
    <property type="project" value="InterPro"/>
</dbReference>
<dbReference type="InterPro" id="IPR036014">
    <property type="entry name" value="TCB1D9/TCB1D9B_PH-GRAM1"/>
</dbReference>
<dbReference type="WBParaSite" id="maker-uti_cns_0001550-snap-gene-0.7-mRNA-1">
    <property type="protein sequence ID" value="maker-uti_cns_0001550-snap-gene-0.7-mRNA-1"/>
    <property type="gene ID" value="maker-uti_cns_0001550-snap-gene-0.7"/>
</dbReference>
<dbReference type="InterPro" id="IPR011993">
    <property type="entry name" value="PH-like_dom_sf"/>
</dbReference>
<dbReference type="AlphaFoldDB" id="A0A1I8GCJ4"/>
<dbReference type="STRING" id="282301.A0A1I8GCJ4"/>
<dbReference type="Gene3D" id="1.10.8.270">
    <property type="entry name" value="putative rabgap domain of human tbc1 domain family member 14 like domains"/>
    <property type="match status" value="1"/>
</dbReference>
<sequence length="1164" mass="130608">MVWTPLQEVLVKGPLWVTEVVNGQFSLQRRKGRGSGISGLIFGTIDSVWESKSFLYRILYTPPDSEVSYSIAESNNKDETDKHWNWLANNLAPSLVSLDNPDDMLSLVNGKIASLLAESCEPPSTTADNSKEQEKKSFQTASHRFITLFDMHSEEKLVNYYSCSLWKNKVPRQGWMYLSVNYMCFYSYLVGTEVSIVLAWVDIKLIERGANLLLPESIRVATREEEYNFSMFMKIDETYRMMQQLANLAVRRLLSEDGYDTSKSFLPALDTASSVAKASSSASKQRRPGNTASSMSRRRKSLGGSGGDGGGSLATTPQLKRDLEARRRSERYRVQFSLPVDEPLDGHLDCSLYTPYDRKIVAGRLHLSPNFLCFASELPGLVQLVVPLRDVACAEKKDEPVGGQGRPGQSLFLHLRPSCSGSQPVLFTDLLDREVLLEKLTAYLRRQKIAEQPGEVQSPVGQQQHQLLCPDLHRQPALVHIFTQSHPHLFSDEAAGKEVLWDAYFKEYGSGVCMYRTPELRRLVYEGLPERLRGQLWMILSGAANELAAGPGYYGQLVEATVGRSSFVTEEIERDLHRSLPEHPAFQSELGIDALRRVLTAYAHRNPNIGYCQAMNIVTSVLLLYCNEEEAFWLLCAICERLLPDYYNCRVVGALVDQQVLCQLLGDASPKLLKHLSQLNVVSMISLSWFLTIFLSVIPFTSAVNILDCFFYEGARVIFQITLELLTKAERQLLAAREDSDAMLTLNGLLKRLDTPDAVRRLVSEATNRLSHVTNVKIDQLRMRHRLQVVQGLEENVMKNCVRAVISTDLRPACQLGRECLEGLFWLFKEESVHSAFWRARQVADHVDAGRHDPTRPYYDQTRLNYEQFDRLMLAVSPWGRCARQLNLRLFKLVDLDGDNQVNFLEFAWTLGIICGRDVTLKFKLLYVLHLDGCQSELSRQISQQELQDVGGQTAASGSVSNDNADNDLLEDSDIAPAVEATEEALAEEANNEAGAVAAATTASSLSVEPTANFRIVTSLSNMSINSRNRFIRLQEFETLRPASMSRPKFIELWKAIHQLIELAPNEQFLLNSVAQAGTHLTQLGEAATSAPSAVESAGSCTENVDLSAATDPAFDNWLITFDQFLACFLNQSELADWLGAPCDLLPRIKAYRENSWRVRNSSN</sequence>
<accession>A0A1I8GCJ4</accession>
<keyword evidence="1" id="KW-1185">Reference proteome</keyword>
<dbReference type="SMART" id="SM00164">
    <property type="entry name" value="TBC"/>
    <property type="match status" value="1"/>
</dbReference>